<evidence type="ECO:0000256" key="3">
    <source>
        <dbReference type="ARBA" id="ARBA00022707"/>
    </source>
</evidence>
<dbReference type="SUPFAM" id="SSF52540">
    <property type="entry name" value="P-loop containing nucleoside triphosphate hydrolases"/>
    <property type="match status" value="1"/>
</dbReference>
<accession>F8NR21</accession>
<evidence type="ECO:0000256" key="4">
    <source>
        <dbReference type="ARBA" id="ARBA00022723"/>
    </source>
</evidence>
<dbReference type="GO" id="GO:0005737">
    <property type="term" value="C:cytoplasm"/>
    <property type="evidence" value="ECO:0007669"/>
    <property type="project" value="TreeGrafter"/>
</dbReference>
<keyword evidence="9" id="KW-0564">Palmitate</keyword>
<keyword evidence="7 15" id="KW-0460">Magnesium</keyword>
<evidence type="ECO:0000256" key="11">
    <source>
        <dbReference type="ARBA" id="ARBA00023288"/>
    </source>
</evidence>
<evidence type="ECO:0000256" key="10">
    <source>
        <dbReference type="ARBA" id="ARBA00023224"/>
    </source>
</evidence>
<dbReference type="Pfam" id="PF00503">
    <property type="entry name" value="G-alpha"/>
    <property type="match status" value="1"/>
</dbReference>
<dbReference type="PRINTS" id="PR01241">
    <property type="entry name" value="GPROTEINAFNG"/>
</dbReference>
<keyword evidence="11" id="KW-0449">Lipoprotein</keyword>
<keyword evidence="10" id="KW-0807">Transducer</keyword>
<dbReference type="GO" id="GO:0001664">
    <property type="term" value="F:G protein-coupled receptor binding"/>
    <property type="evidence" value="ECO:0007669"/>
    <property type="project" value="InterPro"/>
</dbReference>
<dbReference type="FunFam" id="3.40.50.300:FF:000181">
    <property type="entry name" value="Guanine nucleotide-binding protein subunit alpha"/>
    <property type="match status" value="1"/>
</dbReference>
<evidence type="ECO:0000256" key="13">
    <source>
        <dbReference type="ARBA" id="ARBA00072426"/>
    </source>
</evidence>
<evidence type="ECO:0000256" key="5">
    <source>
        <dbReference type="ARBA" id="ARBA00022741"/>
    </source>
</evidence>
<dbReference type="InterPro" id="IPR002975">
    <property type="entry name" value="Fungi_Gprotein_alpha"/>
</dbReference>
<dbReference type="AlphaFoldDB" id="F8NR21"/>
<dbReference type="Gene3D" id="1.10.400.10">
    <property type="entry name" value="GI Alpha 1, domain 2-like"/>
    <property type="match status" value="1"/>
</dbReference>
<dbReference type="PRINTS" id="PR00318">
    <property type="entry name" value="GPROTEINA"/>
</dbReference>
<organism>
    <name type="scientific">Serpula lacrymans var. lacrymans (strain S7.9)</name>
    <name type="common">Dry rot fungus</name>
    <dbReference type="NCBI Taxonomy" id="578457"/>
    <lineage>
        <taxon>Eukaryota</taxon>
        <taxon>Fungi</taxon>
        <taxon>Dikarya</taxon>
        <taxon>Basidiomycota</taxon>
        <taxon>Agaricomycotina</taxon>
        <taxon>Agaricomycetes</taxon>
        <taxon>Agaricomycetidae</taxon>
        <taxon>Boletales</taxon>
        <taxon>Coniophorineae</taxon>
        <taxon>Serpulaceae</taxon>
        <taxon>Serpula</taxon>
    </lineage>
</organism>
<dbReference type="CDD" id="cd00066">
    <property type="entry name" value="G-alpha"/>
    <property type="match status" value="1"/>
</dbReference>
<feature type="binding site" evidence="15">
    <location>
        <position position="47"/>
    </location>
    <ligand>
        <name>Mg(2+)</name>
        <dbReference type="ChEBI" id="CHEBI:18420"/>
    </ligand>
</feature>
<dbReference type="PANTHER" id="PTHR10218">
    <property type="entry name" value="GTP-BINDING PROTEIN ALPHA SUBUNIT"/>
    <property type="match status" value="1"/>
</dbReference>
<proteinExistence type="predicted"/>
<evidence type="ECO:0000256" key="7">
    <source>
        <dbReference type="ARBA" id="ARBA00022842"/>
    </source>
</evidence>
<dbReference type="SMART" id="SM00275">
    <property type="entry name" value="G_alpha"/>
    <property type="match status" value="1"/>
</dbReference>
<reference evidence="16" key="1">
    <citation type="submission" date="2011-04" db="EMBL/GenBank/DDBJ databases">
        <title>Evolution of plant cell wall degrading machinery underlies the functional diversity of forest fungi.</title>
        <authorList>
            <consortium name="US DOE Joint Genome Institute (JGI-PGF)"/>
            <person name="Eastwood D.C."/>
            <person name="Floudas D."/>
            <person name="Binder M."/>
            <person name="Majcherczyk A."/>
            <person name="Schneider P."/>
            <person name="Aerts A."/>
            <person name="Asiegbu F.O."/>
            <person name="Baker S.E."/>
            <person name="Barry K."/>
            <person name="Bendiksby M."/>
            <person name="Blumentritt M."/>
            <person name="Coutinho P.M."/>
            <person name="Cullen D."/>
            <person name="Cullen D."/>
            <person name="Gathman A."/>
            <person name="Goodell B."/>
            <person name="Henrissat B."/>
            <person name="Ihrmark K."/>
            <person name="Kauserud H."/>
            <person name="Kohler A."/>
            <person name="LaButti K."/>
            <person name="Lapidus A."/>
            <person name="Lavin J.L."/>
            <person name="Lee Y.-H."/>
            <person name="Lindquist E."/>
            <person name="Lilly W."/>
            <person name="Lucas S."/>
            <person name="Morin E."/>
            <person name="Murat C."/>
            <person name="Oguiza J.A."/>
            <person name="Park J."/>
            <person name="Pisabarro A.G."/>
            <person name="Riley R."/>
            <person name="Rosling A."/>
            <person name="Salamov A."/>
            <person name="Schmidt O."/>
            <person name="Schmutz J."/>
            <person name="Skrede I."/>
            <person name="Stenlid J."/>
            <person name="Wiebenga A."/>
            <person name="Xie X."/>
            <person name="Kues U."/>
            <person name="Hibbett D.S."/>
            <person name="Hoffmeister D."/>
            <person name="Hogberg N."/>
            <person name="Martin F."/>
            <person name="Grigoriev I.V."/>
            <person name="Watkinson S.C."/>
        </authorList>
    </citation>
    <scope>NUCLEOTIDE SEQUENCE</scope>
    <source>
        <strain evidence="16">S7.9</strain>
    </source>
</reference>
<dbReference type="GO" id="GO:0010255">
    <property type="term" value="P:glucose mediated signaling pathway"/>
    <property type="evidence" value="ECO:0007669"/>
    <property type="project" value="UniProtKB-ARBA"/>
</dbReference>
<evidence type="ECO:0000313" key="16">
    <source>
        <dbReference type="EMBL" id="EGO26194.1"/>
    </source>
</evidence>
<comment type="subunit">
    <text evidence="2">G proteins are composed of 3 units; alpha, beta and gamma. The alpha chain contains the guanine nucleotide binding site.</text>
</comment>
<evidence type="ECO:0000256" key="14">
    <source>
        <dbReference type="PIRSR" id="PIRSR601019-1"/>
    </source>
</evidence>
<evidence type="ECO:0000256" key="12">
    <source>
        <dbReference type="ARBA" id="ARBA00055018"/>
    </source>
</evidence>
<keyword evidence="4 15" id="KW-0479">Metal-binding</keyword>
<keyword evidence="3" id="KW-0519">Myristate</keyword>
<dbReference type="PANTHER" id="PTHR10218:SF369">
    <property type="entry name" value="GUANINE NUCLEOTIDE-BINDING PROTEIN ALPHA-2 SUBUNIT"/>
    <property type="match status" value="1"/>
</dbReference>
<name>F8NR21_SERL9</name>
<dbReference type="GO" id="GO:0003924">
    <property type="term" value="F:GTPase activity"/>
    <property type="evidence" value="ECO:0007669"/>
    <property type="project" value="InterPro"/>
</dbReference>
<dbReference type="GO" id="GO:0032502">
    <property type="term" value="P:developmental process"/>
    <property type="evidence" value="ECO:0007669"/>
    <property type="project" value="UniProtKB-ARBA"/>
</dbReference>
<dbReference type="Gene3D" id="3.40.50.300">
    <property type="entry name" value="P-loop containing nucleotide triphosphate hydrolases"/>
    <property type="match status" value="1"/>
</dbReference>
<evidence type="ECO:0000256" key="2">
    <source>
        <dbReference type="ARBA" id="ARBA00011356"/>
    </source>
</evidence>
<feature type="binding site" evidence="14">
    <location>
        <position position="325"/>
    </location>
    <ligand>
        <name>GTP</name>
        <dbReference type="ChEBI" id="CHEBI:37565"/>
    </ligand>
</feature>
<dbReference type="EMBL" id="GL945432">
    <property type="protein sequence ID" value="EGO26194.1"/>
    <property type="molecule type" value="Genomic_DNA"/>
</dbReference>
<dbReference type="InterPro" id="IPR011025">
    <property type="entry name" value="GproteinA_insert"/>
</dbReference>
<evidence type="ECO:0000256" key="8">
    <source>
        <dbReference type="ARBA" id="ARBA00023134"/>
    </source>
</evidence>
<dbReference type="PROSITE" id="PS51882">
    <property type="entry name" value="G_ALPHA"/>
    <property type="match status" value="1"/>
</dbReference>
<evidence type="ECO:0000256" key="6">
    <source>
        <dbReference type="ARBA" id="ARBA00022801"/>
    </source>
</evidence>
<dbReference type="GO" id="GO:0046872">
    <property type="term" value="F:metal ion binding"/>
    <property type="evidence" value="ECO:0007669"/>
    <property type="project" value="UniProtKB-KW"/>
</dbReference>
<feature type="binding site" evidence="14">
    <location>
        <begin position="176"/>
        <end position="182"/>
    </location>
    <ligand>
        <name>GTP</name>
        <dbReference type="ChEBI" id="CHEBI:37565"/>
    </ligand>
</feature>
<feature type="binding site" evidence="14">
    <location>
        <begin position="151"/>
        <end position="152"/>
    </location>
    <ligand>
        <name>GTP</name>
        <dbReference type="ChEBI" id="CHEBI:37565"/>
    </ligand>
</feature>
<dbReference type="HOGENOM" id="CLU_014184_6_0_1"/>
<evidence type="ECO:0000256" key="9">
    <source>
        <dbReference type="ARBA" id="ARBA00023139"/>
    </source>
</evidence>
<dbReference type="FunFam" id="3.40.50.300:FF:000692">
    <property type="entry name" value="Guanine nucleotide-binding protein subunit alpha"/>
    <property type="match status" value="1"/>
</dbReference>
<dbReference type="GO" id="GO:0007189">
    <property type="term" value="P:adenylate cyclase-activating G protein-coupled receptor signaling pathway"/>
    <property type="evidence" value="ECO:0007669"/>
    <property type="project" value="TreeGrafter"/>
</dbReference>
<dbReference type="InterPro" id="IPR001019">
    <property type="entry name" value="Gprotein_alpha_su"/>
</dbReference>
<dbReference type="GO" id="GO:0005834">
    <property type="term" value="C:heterotrimeric G-protein complex"/>
    <property type="evidence" value="ECO:0007669"/>
    <property type="project" value="InterPro"/>
</dbReference>
<dbReference type="Proteomes" id="UP000008064">
    <property type="component" value="Unassembled WGS sequence"/>
</dbReference>
<sequence length="353" mass="40594">MGNCVSSQDRVEKARSDAIDKQIDEDSKRFRKECKILLLGSGESGKSTIVKQMKIIHQSGFSKEELLTYKPIIYRNLLDSAQAIIFAMSKFTLDCVIPTNRPNADRILDYRVESSPSFIFSEEIAKAIHELWQDPVIPKVMDRCSEFYLMDSASYFFTEVIRIGSYDYTPTETDVLRARAKTTGITETRFNMGTLSIHMFDVGGQRSERKKWIHCFESVTSIIFCTALSEYDQVLLEEKNQNRMAESLVLFESVINSRWFLRTSIILFLNKIDVFKNKLPKVPLERYFPEYTGGSDINKAAKYILWRFMQANRARLSVYPHLTQATDTTNVRLVFAAVKETILQNALKDSGIL</sequence>
<dbReference type="OrthoDB" id="5817230at2759"/>
<feature type="binding site" evidence="14">
    <location>
        <begin position="270"/>
        <end position="273"/>
    </location>
    <ligand>
        <name>GTP</name>
        <dbReference type="ChEBI" id="CHEBI:37565"/>
    </ligand>
</feature>
<evidence type="ECO:0000256" key="1">
    <source>
        <dbReference type="ARBA" id="ARBA00001946"/>
    </source>
</evidence>
<dbReference type="FunFam" id="1.10.400.10:FF:000007">
    <property type="entry name" value="Guanine nucleotide-binding protein subunit alpha"/>
    <property type="match status" value="1"/>
</dbReference>
<dbReference type="SUPFAM" id="SSF47895">
    <property type="entry name" value="Transducin (alpha subunit), insertion domain"/>
    <property type="match status" value="1"/>
</dbReference>
<protein>
    <recommendedName>
        <fullName evidence="13">Guanine nucleotide-binding protein subunit alpha</fullName>
    </recommendedName>
</protein>
<feature type="binding site" evidence="14">
    <location>
        <begin position="201"/>
        <end position="205"/>
    </location>
    <ligand>
        <name>GTP</name>
        <dbReference type="ChEBI" id="CHEBI:37565"/>
    </ligand>
</feature>
<dbReference type="GO" id="GO:0031683">
    <property type="term" value="F:G-protein beta/gamma-subunit complex binding"/>
    <property type="evidence" value="ECO:0007669"/>
    <property type="project" value="InterPro"/>
</dbReference>
<dbReference type="InterPro" id="IPR027417">
    <property type="entry name" value="P-loop_NTPase"/>
</dbReference>
<feature type="binding site" evidence="15">
    <location>
        <position position="182"/>
    </location>
    <ligand>
        <name>Mg(2+)</name>
        <dbReference type="ChEBI" id="CHEBI:18420"/>
    </ligand>
</feature>
<evidence type="ECO:0000256" key="15">
    <source>
        <dbReference type="PIRSR" id="PIRSR601019-2"/>
    </source>
</evidence>
<dbReference type="KEGG" id="sla:SERLADRAFT_347879"/>
<dbReference type="GeneID" id="18809154"/>
<comment type="cofactor">
    <cofactor evidence="1">
        <name>Mg(2+)</name>
        <dbReference type="ChEBI" id="CHEBI:18420"/>
    </cofactor>
</comment>
<keyword evidence="6" id="KW-0378">Hydrolase</keyword>
<keyword evidence="8 14" id="KW-0342">GTP-binding</keyword>
<feature type="binding site" evidence="14">
    <location>
        <begin position="43"/>
        <end position="48"/>
    </location>
    <ligand>
        <name>GTP</name>
        <dbReference type="ChEBI" id="CHEBI:37565"/>
    </ligand>
</feature>
<comment type="function">
    <text evidence="12">Guanine nucleotide-binding proteins (G proteins) are involved as modulators or transducers in various transmembrane signaling systems. Involved in the mating pathway.</text>
</comment>
<dbReference type="GO" id="GO:0005525">
    <property type="term" value="F:GTP binding"/>
    <property type="evidence" value="ECO:0007669"/>
    <property type="project" value="UniProtKB-KW"/>
</dbReference>
<dbReference type="RefSeq" id="XP_007316367.1">
    <property type="nucleotide sequence ID" value="XM_007316305.1"/>
</dbReference>
<keyword evidence="5 14" id="KW-0547">Nucleotide-binding</keyword>
<gene>
    <name evidence="16" type="ORF">SERLADRAFT_347879</name>
</gene>